<reference evidence="3 4" key="1">
    <citation type="submission" date="2016-10" db="EMBL/GenBank/DDBJ databases">
        <authorList>
            <person name="Varghese N."/>
            <person name="Submissions S."/>
        </authorList>
    </citation>
    <scope>NUCLEOTIDE SEQUENCE [LARGE SCALE GENOMIC DNA]</scope>
    <source>
        <strain evidence="3 4">DSM 16643</strain>
    </source>
</reference>
<evidence type="ECO:0000256" key="1">
    <source>
        <dbReference type="SAM" id="MobiDB-lite"/>
    </source>
</evidence>
<dbReference type="EMBL" id="FMXB01000011">
    <property type="protein sequence ID" value="SDA60047.1"/>
    <property type="molecule type" value="Genomic_DNA"/>
</dbReference>
<dbReference type="AlphaFoldDB" id="A0A1G5WR79"/>
<evidence type="ECO:0000313" key="3">
    <source>
        <dbReference type="EMBL" id="SDA60047.1"/>
    </source>
</evidence>
<accession>A0A1G5WR79</accession>
<proteinExistence type="predicted"/>
<sequence length="296" mass="33716">MNHSKIILVACISAFVAITTAVLGVAGTIIGSVLSSVLYNVLSEALEKPVSDAKLPSNFEWDIAFIFPLVVILIIQLLLILAFLSEWGILPRVFLNIYLSIQGIASNNLYRILGLSLIVMSVYPFILKRDIVTRNDGILIFFIGLIFLARGFSDIGGNISQVYDMIFDFFDFPIAIIAFILLIYVIHNILSSARNSQKFSSIKSSITLNNQDDLEMKQTYERKSRINLDDLELKETHRSKSRRNRDNLELKHTHPRKGEPKRYPPKNDYKSSHRKINESSEGFHFESNDLLDDYKK</sequence>
<evidence type="ECO:0000313" key="4">
    <source>
        <dbReference type="Proteomes" id="UP000323439"/>
    </source>
</evidence>
<feature type="transmembrane region" description="Helical" evidence="2">
    <location>
        <begin position="138"/>
        <end position="160"/>
    </location>
</feature>
<feature type="region of interest" description="Disordered" evidence="1">
    <location>
        <begin position="236"/>
        <end position="282"/>
    </location>
</feature>
<keyword evidence="2" id="KW-1133">Transmembrane helix</keyword>
<gene>
    <name evidence="3" type="ORF">SAMN02910315_01569</name>
</gene>
<protein>
    <submittedName>
        <fullName evidence="3">Uncharacterized protein</fullName>
    </submittedName>
</protein>
<feature type="transmembrane region" description="Helical" evidence="2">
    <location>
        <begin position="63"/>
        <end position="89"/>
    </location>
</feature>
<dbReference type="OrthoDB" id="76535at2157"/>
<keyword evidence="2" id="KW-0812">Transmembrane</keyword>
<organism evidence="3 4">
    <name type="scientific">Methanobrevibacter millerae</name>
    <dbReference type="NCBI Taxonomy" id="230361"/>
    <lineage>
        <taxon>Archaea</taxon>
        <taxon>Methanobacteriati</taxon>
        <taxon>Methanobacteriota</taxon>
        <taxon>Methanomada group</taxon>
        <taxon>Methanobacteria</taxon>
        <taxon>Methanobacteriales</taxon>
        <taxon>Methanobacteriaceae</taxon>
        <taxon>Methanobrevibacter</taxon>
    </lineage>
</organism>
<keyword evidence="2" id="KW-0472">Membrane</keyword>
<name>A0A1G5WR79_9EURY</name>
<evidence type="ECO:0000256" key="2">
    <source>
        <dbReference type="SAM" id="Phobius"/>
    </source>
</evidence>
<feature type="transmembrane region" description="Helical" evidence="2">
    <location>
        <begin position="172"/>
        <end position="190"/>
    </location>
</feature>
<dbReference type="Proteomes" id="UP000323439">
    <property type="component" value="Unassembled WGS sequence"/>
</dbReference>
<feature type="transmembrane region" description="Helical" evidence="2">
    <location>
        <begin position="6"/>
        <end position="39"/>
    </location>
</feature>
<dbReference type="RefSeq" id="WP_149732099.1">
    <property type="nucleotide sequence ID" value="NZ_FMXB01000011.1"/>
</dbReference>
<keyword evidence="4" id="KW-1185">Reference proteome</keyword>